<dbReference type="GO" id="GO:0005783">
    <property type="term" value="C:endoplasmic reticulum"/>
    <property type="evidence" value="ECO:0007669"/>
    <property type="project" value="TreeGrafter"/>
</dbReference>
<comment type="subcellular location">
    <subcellularLocation>
        <location evidence="1">Membrane</location>
        <topology evidence="1">Multi-pass membrane protein</topology>
    </subcellularLocation>
</comment>
<feature type="transmembrane region" description="Helical" evidence="6">
    <location>
        <begin position="12"/>
        <end position="33"/>
    </location>
</feature>
<evidence type="ECO:0000256" key="3">
    <source>
        <dbReference type="ARBA" id="ARBA00022989"/>
    </source>
</evidence>
<feature type="region of interest" description="Disordered" evidence="5">
    <location>
        <begin position="174"/>
        <end position="217"/>
    </location>
</feature>
<evidence type="ECO:0000256" key="6">
    <source>
        <dbReference type="SAM" id="Phobius"/>
    </source>
</evidence>
<feature type="transmembrane region" description="Helical" evidence="6">
    <location>
        <begin position="75"/>
        <end position="96"/>
    </location>
</feature>
<feature type="transmembrane region" description="Helical" evidence="6">
    <location>
        <begin position="412"/>
        <end position="435"/>
    </location>
</feature>
<evidence type="ECO:0008006" key="9">
    <source>
        <dbReference type="Google" id="ProtNLM"/>
    </source>
</evidence>
<evidence type="ECO:0000256" key="4">
    <source>
        <dbReference type="ARBA" id="ARBA00023136"/>
    </source>
</evidence>
<organism evidence="7 8">
    <name type="scientific">Ophiobolus disseminans</name>
    <dbReference type="NCBI Taxonomy" id="1469910"/>
    <lineage>
        <taxon>Eukaryota</taxon>
        <taxon>Fungi</taxon>
        <taxon>Dikarya</taxon>
        <taxon>Ascomycota</taxon>
        <taxon>Pezizomycotina</taxon>
        <taxon>Dothideomycetes</taxon>
        <taxon>Pleosporomycetidae</taxon>
        <taxon>Pleosporales</taxon>
        <taxon>Pleosporineae</taxon>
        <taxon>Phaeosphaeriaceae</taxon>
        <taxon>Ophiobolus</taxon>
    </lineage>
</organism>
<dbReference type="PANTHER" id="PTHR31794:SF4">
    <property type="entry name" value="AUXIN EFFLUX TRANSPORTER FAMILY PROTEIN (EUROFUNG)"/>
    <property type="match status" value="1"/>
</dbReference>
<dbReference type="EMBL" id="MU006245">
    <property type="protein sequence ID" value="KAF2819260.1"/>
    <property type="molecule type" value="Genomic_DNA"/>
</dbReference>
<proteinExistence type="predicted"/>
<keyword evidence="8" id="KW-1185">Reference proteome</keyword>
<gene>
    <name evidence="7" type="ORF">CC86DRAFT_472097</name>
</gene>
<sequence>MGVDASELLVPFAGAIQASFSVLLTIVFGVIAAQCNLLSVNAAKELSKLCVRMFLPALLIYKIGSNLHKDTGVRYVPLLIWSITYTLLTIFVGRVLTRIFKLPAWVAPAMAFNNTTSLPLLLIESLKQTQILDVLLVGGDTAADALDRAESYFLINAMVSNSLTFALGPRLLKPGDEDAPDDEVEEEEEAENDGVDTGEGNGNGDGDIERGPDGLINEHTSLLPRRVVKPTNRLEKKGYLKTRNWFNNLGPKTQEALAITWEFANAPLMGAIVGAIIGLTPALHRLFFNSSNEGGYFNAWLTISFKNIGDLFASTQIIVVGVKLSQSLLKMKRGEDSGEVSKSSLALVTVVRFIIWPLISIPFIWALASKTNLLDADPMLWFAMMLMPTGPPAMILVALTDVTGAPEAMKMTIAKFLTISYAITPLICFAVVGSLKAAEAAIDR</sequence>
<keyword evidence="2 6" id="KW-0812">Transmembrane</keyword>
<dbReference type="PANTHER" id="PTHR31794">
    <property type="entry name" value="AUXIN EFFLUX TRANSPORTER FAMILY PROTEIN (EUROFUNG)"/>
    <property type="match status" value="1"/>
</dbReference>
<dbReference type="AlphaFoldDB" id="A0A6A6ZE14"/>
<feature type="transmembrane region" description="Helical" evidence="6">
    <location>
        <begin position="268"/>
        <end position="287"/>
    </location>
</feature>
<dbReference type="OrthoDB" id="191139at2759"/>
<feature type="transmembrane region" description="Helical" evidence="6">
    <location>
        <begin position="380"/>
        <end position="400"/>
    </location>
</feature>
<evidence type="ECO:0000256" key="1">
    <source>
        <dbReference type="ARBA" id="ARBA00004141"/>
    </source>
</evidence>
<evidence type="ECO:0000313" key="7">
    <source>
        <dbReference type="EMBL" id="KAF2819260.1"/>
    </source>
</evidence>
<keyword evidence="3 6" id="KW-1133">Transmembrane helix</keyword>
<name>A0A6A6ZE14_9PLEO</name>
<feature type="compositionally biased region" description="Acidic residues" evidence="5">
    <location>
        <begin position="177"/>
        <end position="196"/>
    </location>
</feature>
<reference evidence="7" key="1">
    <citation type="journal article" date="2020" name="Stud. Mycol.">
        <title>101 Dothideomycetes genomes: a test case for predicting lifestyles and emergence of pathogens.</title>
        <authorList>
            <person name="Haridas S."/>
            <person name="Albert R."/>
            <person name="Binder M."/>
            <person name="Bloem J."/>
            <person name="Labutti K."/>
            <person name="Salamov A."/>
            <person name="Andreopoulos B."/>
            <person name="Baker S."/>
            <person name="Barry K."/>
            <person name="Bills G."/>
            <person name="Bluhm B."/>
            <person name="Cannon C."/>
            <person name="Castanera R."/>
            <person name="Culley D."/>
            <person name="Daum C."/>
            <person name="Ezra D."/>
            <person name="Gonzalez J."/>
            <person name="Henrissat B."/>
            <person name="Kuo A."/>
            <person name="Liang C."/>
            <person name="Lipzen A."/>
            <person name="Lutzoni F."/>
            <person name="Magnuson J."/>
            <person name="Mondo S."/>
            <person name="Nolan M."/>
            <person name="Ohm R."/>
            <person name="Pangilinan J."/>
            <person name="Park H.-J."/>
            <person name="Ramirez L."/>
            <person name="Alfaro M."/>
            <person name="Sun H."/>
            <person name="Tritt A."/>
            <person name="Yoshinaga Y."/>
            <person name="Zwiers L.-H."/>
            <person name="Turgeon B."/>
            <person name="Goodwin S."/>
            <person name="Spatafora J."/>
            <person name="Crous P."/>
            <person name="Grigoriev I."/>
        </authorList>
    </citation>
    <scope>NUCLEOTIDE SEQUENCE</scope>
    <source>
        <strain evidence="7">CBS 113818</strain>
    </source>
</reference>
<dbReference type="Pfam" id="PF03547">
    <property type="entry name" value="Mem_trans"/>
    <property type="match status" value="1"/>
</dbReference>
<evidence type="ECO:0000256" key="2">
    <source>
        <dbReference type="ARBA" id="ARBA00022692"/>
    </source>
</evidence>
<keyword evidence="4 6" id="KW-0472">Membrane</keyword>
<protein>
    <recommendedName>
        <fullName evidence="9">Auxin efflux carrier</fullName>
    </recommendedName>
</protein>
<dbReference type="GO" id="GO:0055085">
    <property type="term" value="P:transmembrane transport"/>
    <property type="evidence" value="ECO:0007669"/>
    <property type="project" value="InterPro"/>
</dbReference>
<evidence type="ECO:0000256" key="5">
    <source>
        <dbReference type="SAM" id="MobiDB-lite"/>
    </source>
</evidence>
<dbReference type="Proteomes" id="UP000799424">
    <property type="component" value="Unassembled WGS sequence"/>
</dbReference>
<evidence type="ECO:0000313" key="8">
    <source>
        <dbReference type="Proteomes" id="UP000799424"/>
    </source>
</evidence>
<accession>A0A6A6ZE14</accession>
<feature type="transmembrane region" description="Helical" evidence="6">
    <location>
        <begin position="345"/>
        <end position="368"/>
    </location>
</feature>
<dbReference type="GO" id="GO:0016020">
    <property type="term" value="C:membrane"/>
    <property type="evidence" value="ECO:0007669"/>
    <property type="project" value="UniProtKB-SubCell"/>
</dbReference>
<dbReference type="InterPro" id="IPR004776">
    <property type="entry name" value="Mem_transp_PIN-like"/>
</dbReference>